<evidence type="ECO:0000256" key="1">
    <source>
        <dbReference type="ARBA" id="ARBA00004477"/>
    </source>
</evidence>
<comment type="similarity">
    <text evidence="2 9">Belongs to the membrane-bound acyltransferase family. Sterol o-acyltransferase subfamily.</text>
</comment>
<dbReference type="InterPro" id="IPR004299">
    <property type="entry name" value="MBOAT_fam"/>
</dbReference>
<evidence type="ECO:0000256" key="6">
    <source>
        <dbReference type="ARBA" id="ARBA00022989"/>
    </source>
</evidence>
<feature type="transmembrane region" description="Helical" evidence="12">
    <location>
        <begin position="160"/>
        <end position="180"/>
    </location>
</feature>
<sequence>MPTEDKSQIRNLLDNETNTSVKSRISKNNNTKKYINQNGKQEENVSNLEEENKKDKFSLPSKQFSIRESYILQLFEQNRTIKSIYNILVANYILFIFAFTLKEYMNHQRLPKALLVIPRSFGKMHLVAMVWLGNNFATFSTYYFFLLWGKTRQKVIFQKLWDILWILLLITYYIMSFVVITKVVFALNLPFASAIIITMESVRFLMKVHAFVRHNAPKMLHNSGDKTADDCLSFSKFLYFLYIPTIIYRDQYPRLKTIRWGFVFYRLLEIANIIIFLAYWYEYVITPYFKDTCLKTWSALEVFLLFLEFSIPAYLIIFVMFFTVLHSIQNAVGELLRFGDRLFYADWWNCTNVQQYYRKWNLVIGDWLYTYIYKDMYEIIVPGNRNLGKIITVLISALVHEWICTVCSGYFLPLHIPLMSFSTICMYVFRVKEYTTASNIVYIIMIMLGTNIIITFYAFEHFTRLNFPSNKQFVSLFWTSNCVSLQ</sequence>
<evidence type="ECO:0000256" key="5">
    <source>
        <dbReference type="ARBA" id="ARBA00022824"/>
    </source>
</evidence>
<feature type="region of interest" description="Disordered" evidence="11">
    <location>
        <begin position="1"/>
        <end position="20"/>
    </location>
</feature>
<evidence type="ECO:0000256" key="8">
    <source>
        <dbReference type="ARBA" id="ARBA00023315"/>
    </source>
</evidence>
<dbReference type="PIRSF" id="PIRSF000439">
    <property type="entry name" value="Oat_ACAT_DAG_ARE"/>
    <property type="match status" value="1"/>
</dbReference>
<evidence type="ECO:0000313" key="13">
    <source>
        <dbReference type="EMBL" id="CAG9831881.1"/>
    </source>
</evidence>
<keyword evidence="14" id="KW-1185">Reference proteome</keyword>
<comment type="subcellular location">
    <subcellularLocation>
        <location evidence="1 9">Endoplasmic reticulum membrane</location>
        <topology evidence="1 9">Multi-pass membrane protein</topology>
    </subcellularLocation>
</comment>
<evidence type="ECO:0000256" key="2">
    <source>
        <dbReference type="ARBA" id="ARBA00009010"/>
    </source>
</evidence>
<dbReference type="PANTHER" id="PTHR10408:SF8">
    <property type="entry name" value="O-ACYLTRANSFERASE"/>
    <property type="match status" value="1"/>
</dbReference>
<dbReference type="PANTHER" id="PTHR10408">
    <property type="entry name" value="STEROL O-ACYLTRANSFERASE"/>
    <property type="match status" value="1"/>
</dbReference>
<keyword evidence="7 9" id="KW-0472">Membrane</keyword>
<evidence type="ECO:0000256" key="12">
    <source>
        <dbReference type="SAM" id="Phobius"/>
    </source>
</evidence>
<evidence type="ECO:0000256" key="3">
    <source>
        <dbReference type="ARBA" id="ARBA00022679"/>
    </source>
</evidence>
<dbReference type="Proteomes" id="UP001153709">
    <property type="component" value="Chromosome 3"/>
</dbReference>
<keyword evidence="8 9" id="KW-0012">Acyltransferase</keyword>
<feature type="active site" evidence="10">
    <location>
        <position position="400"/>
    </location>
</feature>
<evidence type="ECO:0000256" key="4">
    <source>
        <dbReference type="ARBA" id="ARBA00022692"/>
    </source>
</evidence>
<proteinExistence type="inferred from homology"/>
<keyword evidence="3 9" id="KW-0808">Transferase</keyword>
<dbReference type="EMBL" id="OU898278">
    <property type="protein sequence ID" value="CAG9831881.1"/>
    <property type="molecule type" value="Genomic_DNA"/>
</dbReference>
<dbReference type="OrthoDB" id="10039049at2759"/>
<keyword evidence="6 12" id="KW-1133">Transmembrane helix</keyword>
<dbReference type="GO" id="GO:0008374">
    <property type="term" value="F:O-acyltransferase activity"/>
    <property type="evidence" value="ECO:0007669"/>
    <property type="project" value="InterPro"/>
</dbReference>
<feature type="transmembrane region" description="Helical" evidence="12">
    <location>
        <begin position="186"/>
        <end position="206"/>
    </location>
</feature>
<organism evidence="13 14">
    <name type="scientific">Diabrotica balteata</name>
    <name type="common">Banded cucumber beetle</name>
    <dbReference type="NCBI Taxonomy" id="107213"/>
    <lineage>
        <taxon>Eukaryota</taxon>
        <taxon>Metazoa</taxon>
        <taxon>Ecdysozoa</taxon>
        <taxon>Arthropoda</taxon>
        <taxon>Hexapoda</taxon>
        <taxon>Insecta</taxon>
        <taxon>Pterygota</taxon>
        <taxon>Neoptera</taxon>
        <taxon>Endopterygota</taxon>
        <taxon>Coleoptera</taxon>
        <taxon>Polyphaga</taxon>
        <taxon>Cucujiformia</taxon>
        <taxon>Chrysomeloidea</taxon>
        <taxon>Chrysomelidae</taxon>
        <taxon>Galerucinae</taxon>
        <taxon>Diabroticina</taxon>
        <taxon>Diabroticites</taxon>
        <taxon>Diabrotica</taxon>
    </lineage>
</organism>
<protein>
    <recommendedName>
        <fullName evidence="9">O-acyltransferase</fullName>
    </recommendedName>
</protein>
<evidence type="ECO:0000256" key="11">
    <source>
        <dbReference type="SAM" id="MobiDB-lite"/>
    </source>
</evidence>
<keyword evidence="4 12" id="KW-0812">Transmembrane</keyword>
<evidence type="ECO:0000313" key="14">
    <source>
        <dbReference type="Proteomes" id="UP001153709"/>
    </source>
</evidence>
<dbReference type="AlphaFoldDB" id="A0A9N9XAY1"/>
<keyword evidence="5 9" id="KW-0256">Endoplasmic reticulum</keyword>
<feature type="transmembrane region" description="Helical" evidence="12">
    <location>
        <begin position="263"/>
        <end position="282"/>
    </location>
</feature>
<evidence type="ECO:0000256" key="9">
    <source>
        <dbReference type="PIRNR" id="PIRNR000439"/>
    </source>
</evidence>
<feature type="transmembrane region" description="Helical" evidence="12">
    <location>
        <begin position="441"/>
        <end position="459"/>
    </location>
</feature>
<evidence type="ECO:0000256" key="7">
    <source>
        <dbReference type="ARBA" id="ARBA00023136"/>
    </source>
</evidence>
<dbReference type="InterPro" id="IPR014371">
    <property type="entry name" value="Oat_ACAT_DAG_ARE"/>
</dbReference>
<gene>
    <name evidence="13" type="ORF">DIABBA_LOCUS5433</name>
</gene>
<dbReference type="GO" id="GO:0005789">
    <property type="term" value="C:endoplasmic reticulum membrane"/>
    <property type="evidence" value="ECO:0007669"/>
    <property type="project" value="UniProtKB-SubCell"/>
</dbReference>
<feature type="transmembrane region" description="Helical" evidence="12">
    <location>
        <begin position="125"/>
        <end position="148"/>
    </location>
</feature>
<reference evidence="13" key="1">
    <citation type="submission" date="2022-01" db="EMBL/GenBank/DDBJ databases">
        <authorList>
            <person name="King R."/>
        </authorList>
    </citation>
    <scope>NUCLEOTIDE SEQUENCE</scope>
</reference>
<accession>A0A9N9XAY1</accession>
<dbReference type="GO" id="GO:0008203">
    <property type="term" value="P:cholesterol metabolic process"/>
    <property type="evidence" value="ECO:0007669"/>
    <property type="project" value="TreeGrafter"/>
</dbReference>
<dbReference type="Pfam" id="PF03062">
    <property type="entry name" value="MBOAT"/>
    <property type="match status" value="1"/>
</dbReference>
<name>A0A9N9XAY1_DIABA</name>
<evidence type="ECO:0000256" key="10">
    <source>
        <dbReference type="PIRSR" id="PIRSR000439-1"/>
    </source>
</evidence>
<feature type="transmembrane region" description="Helical" evidence="12">
    <location>
        <begin position="84"/>
        <end position="105"/>
    </location>
</feature>
<feature type="transmembrane region" description="Helical" evidence="12">
    <location>
        <begin position="302"/>
        <end position="325"/>
    </location>
</feature>